<dbReference type="KEGG" id="plw:D5F53_32405"/>
<keyword evidence="1" id="KW-1133">Transmembrane helix</keyword>
<organism evidence="2 3">
    <name type="scientific">Paenibacillus lautus</name>
    <name type="common">Bacillus lautus</name>
    <dbReference type="NCBI Taxonomy" id="1401"/>
    <lineage>
        <taxon>Bacteria</taxon>
        <taxon>Bacillati</taxon>
        <taxon>Bacillota</taxon>
        <taxon>Bacilli</taxon>
        <taxon>Bacillales</taxon>
        <taxon>Paenibacillaceae</taxon>
        <taxon>Paenibacillus</taxon>
    </lineage>
</organism>
<feature type="transmembrane region" description="Helical" evidence="1">
    <location>
        <begin position="100"/>
        <end position="118"/>
    </location>
</feature>
<evidence type="ECO:0000256" key="1">
    <source>
        <dbReference type="SAM" id="Phobius"/>
    </source>
</evidence>
<protein>
    <recommendedName>
        <fullName evidence="4">GTPase SAR1</fullName>
    </recommendedName>
</protein>
<gene>
    <name evidence="2" type="ORF">D5F53_32405</name>
</gene>
<geneLocation type="plasmid" evidence="2 3">
    <name>pAZOPL1</name>
</geneLocation>
<dbReference type="RefSeq" id="WP_119851392.1">
    <property type="nucleotide sequence ID" value="NZ_CP032413.1"/>
</dbReference>
<sequence length="691" mass="80648">MNKWLWFAIISGIALAFSGGFYLYSYLKLKRKRKDLGSMWSASRTTKKTTNAQLMVLYQKSYTQFMKIPGLRGQVKSIRKRLSSVNSYDEFTIRKETMRITFITLGIILVALLLLAFLSKSVMAVFFGIMLAIVLNGFLITIFVNRVEDKLLKQFTQFLEDERHYYQEKGLVDEAIYDAAQGSPHEVKLQTQRIHEILTSQDPKRALESYYTVAPNRYLKIFAGVSHLVMEYGDKVLSKGSMYLNSINKFVQEIRFDLLRRKQLSYRLNGLTLIALAPILLSFPIVQWAEKYFPITKEFYKARIGYIALISIFAASVLAYMMIRKLSELDEARYVAKSRRKQWEKKVYSWLWAKWIIDRFVPGKHTRKHYRLNMLLKESNSPLLMEWFYIHRILVSLASFIGVVVLSFFLHSNAVNQVLTSPTSERFQIIGQMSAIEAQKAKELTAFDNAIINDVKGVKENTREAIQAKVIEIFDGRINDIALNNTVNRIMEKTTSIQNEYFRWWELVIALTAGIIGYYIPVWIQQFQRKMRSMEMQNEVDTFHALISILSEFDRVSVESILEWMERYSIIFRPALQRCLLNFDSGAKNALRELREEAPFESFDRIIRRLERAADKITVTEAFDDLEMEQEYYSKQKEERLARLIRKKASWGRIIGFVPGALLIVFWLVFPLLYTSVGQLTDVANQIMNFN</sequence>
<feature type="transmembrane region" description="Helical" evidence="1">
    <location>
        <begin position="650"/>
        <end position="670"/>
    </location>
</feature>
<evidence type="ECO:0000313" key="3">
    <source>
        <dbReference type="Proteomes" id="UP000266552"/>
    </source>
</evidence>
<evidence type="ECO:0000313" key="2">
    <source>
        <dbReference type="EMBL" id="AYB48031.1"/>
    </source>
</evidence>
<feature type="transmembrane region" description="Helical" evidence="1">
    <location>
        <begin position="268"/>
        <end position="289"/>
    </location>
</feature>
<accession>A0A385TX21</accession>
<evidence type="ECO:0008006" key="4">
    <source>
        <dbReference type="Google" id="ProtNLM"/>
    </source>
</evidence>
<keyword evidence="2" id="KW-0614">Plasmid</keyword>
<keyword evidence="1" id="KW-0812">Transmembrane</keyword>
<dbReference type="EMBL" id="CP032413">
    <property type="protein sequence ID" value="AYB48031.1"/>
    <property type="molecule type" value="Genomic_DNA"/>
</dbReference>
<dbReference type="Proteomes" id="UP000266552">
    <property type="component" value="Plasmid pAZOPL1"/>
</dbReference>
<reference evidence="2 3" key="1">
    <citation type="submission" date="2018-09" db="EMBL/GenBank/DDBJ databases">
        <title>Genome Sequence of Paenibacillus lautus Strain E7593-69, Azo Dye-Degrading Bacteria, Isolated from Commercial Tattoo Inks.</title>
        <authorList>
            <person name="Nho S.W."/>
            <person name="Kim S.-J."/>
            <person name="Kweon O."/>
            <person name="Cerniglia C.E."/>
        </authorList>
    </citation>
    <scope>NUCLEOTIDE SEQUENCE [LARGE SCALE GENOMIC DNA]</scope>
    <source>
        <strain evidence="2 3">E7593-69</strain>
        <plasmid evidence="2 3">pAZOPL1</plasmid>
    </source>
</reference>
<keyword evidence="3" id="KW-1185">Reference proteome</keyword>
<feature type="transmembrane region" description="Helical" evidence="1">
    <location>
        <begin position="389"/>
        <end position="410"/>
    </location>
</feature>
<feature type="transmembrane region" description="Helical" evidence="1">
    <location>
        <begin position="304"/>
        <end position="323"/>
    </location>
</feature>
<proteinExistence type="predicted"/>
<feature type="transmembrane region" description="Helical" evidence="1">
    <location>
        <begin position="124"/>
        <end position="144"/>
    </location>
</feature>
<dbReference type="AlphaFoldDB" id="A0A385TX21"/>
<feature type="transmembrane region" description="Helical" evidence="1">
    <location>
        <begin position="6"/>
        <end position="24"/>
    </location>
</feature>
<feature type="transmembrane region" description="Helical" evidence="1">
    <location>
        <begin position="504"/>
        <end position="524"/>
    </location>
</feature>
<name>A0A385TX21_PAELA</name>
<keyword evidence="1" id="KW-0472">Membrane</keyword>